<reference evidence="2" key="1">
    <citation type="submission" date="2020-02" db="EMBL/GenBank/DDBJ databases">
        <authorList>
            <person name="Meier V. D."/>
        </authorList>
    </citation>
    <scope>NUCLEOTIDE SEQUENCE</scope>
    <source>
        <strain evidence="2">AVDCRST_MAG78</strain>
    </source>
</reference>
<gene>
    <name evidence="2" type="ORF">AVDCRST_MAG78-2827</name>
</gene>
<name>A0A6J4QIG7_9ACTN</name>
<feature type="region of interest" description="Disordered" evidence="1">
    <location>
        <begin position="1"/>
        <end position="61"/>
    </location>
</feature>
<proteinExistence type="predicted"/>
<dbReference type="AlphaFoldDB" id="A0A6J4QIG7"/>
<evidence type="ECO:0000256" key="1">
    <source>
        <dbReference type="SAM" id="MobiDB-lite"/>
    </source>
</evidence>
<feature type="non-terminal residue" evidence="2">
    <location>
        <position position="61"/>
    </location>
</feature>
<feature type="compositionally biased region" description="Gly residues" evidence="1">
    <location>
        <begin position="30"/>
        <end position="43"/>
    </location>
</feature>
<feature type="compositionally biased region" description="Basic and acidic residues" evidence="1">
    <location>
        <begin position="44"/>
        <end position="61"/>
    </location>
</feature>
<dbReference type="EMBL" id="CADCVB010000184">
    <property type="protein sequence ID" value="CAA9445448.1"/>
    <property type="molecule type" value="Genomic_DNA"/>
</dbReference>
<feature type="compositionally biased region" description="Basic residues" evidence="1">
    <location>
        <begin position="9"/>
        <end position="22"/>
    </location>
</feature>
<sequence length="61" mass="7113">GEPVLRRPVQGRRRGRRRRRRRERPEPVHGHGGLRAAGRLGYGGRRDRGDGLRRGERRPQV</sequence>
<feature type="non-terminal residue" evidence="2">
    <location>
        <position position="1"/>
    </location>
</feature>
<evidence type="ECO:0000313" key="2">
    <source>
        <dbReference type="EMBL" id="CAA9445448.1"/>
    </source>
</evidence>
<organism evidence="2">
    <name type="scientific">uncultured Rubrobacteraceae bacterium</name>
    <dbReference type="NCBI Taxonomy" id="349277"/>
    <lineage>
        <taxon>Bacteria</taxon>
        <taxon>Bacillati</taxon>
        <taxon>Actinomycetota</taxon>
        <taxon>Rubrobacteria</taxon>
        <taxon>Rubrobacterales</taxon>
        <taxon>Rubrobacteraceae</taxon>
        <taxon>environmental samples</taxon>
    </lineage>
</organism>
<accession>A0A6J4QIG7</accession>
<protein>
    <submittedName>
        <fullName evidence="2">Uncharacterized protein</fullName>
    </submittedName>
</protein>